<evidence type="ECO:0000313" key="1">
    <source>
        <dbReference type="EMBL" id="CAG8777142.1"/>
    </source>
</evidence>
<gene>
    <name evidence="1" type="ORF">GMARGA_LOCUS19223</name>
</gene>
<organism evidence="1 2">
    <name type="scientific">Gigaspora margarita</name>
    <dbReference type="NCBI Taxonomy" id="4874"/>
    <lineage>
        <taxon>Eukaryota</taxon>
        <taxon>Fungi</taxon>
        <taxon>Fungi incertae sedis</taxon>
        <taxon>Mucoromycota</taxon>
        <taxon>Glomeromycotina</taxon>
        <taxon>Glomeromycetes</taxon>
        <taxon>Diversisporales</taxon>
        <taxon>Gigasporaceae</taxon>
        <taxon>Gigaspora</taxon>
    </lineage>
</organism>
<sequence>KLEVYDIEQFLEIVNMLLQDNTMCIHVTSGPFDFSRVAALKCEDLLNNLLFTTIQEIEYDIRGYFLIKQDSIKDDMHLIIRKVDKINKKLDS</sequence>
<name>A0ABN7VIN6_GIGMA</name>
<proteinExistence type="predicted"/>
<accession>A0ABN7VIN6</accession>
<feature type="non-terminal residue" evidence="1">
    <location>
        <position position="1"/>
    </location>
</feature>
<comment type="caution">
    <text evidence="1">The sequence shown here is derived from an EMBL/GenBank/DDBJ whole genome shotgun (WGS) entry which is preliminary data.</text>
</comment>
<reference evidence="1 2" key="1">
    <citation type="submission" date="2021-06" db="EMBL/GenBank/DDBJ databases">
        <authorList>
            <person name="Kallberg Y."/>
            <person name="Tangrot J."/>
            <person name="Rosling A."/>
        </authorList>
    </citation>
    <scope>NUCLEOTIDE SEQUENCE [LARGE SCALE GENOMIC DNA]</scope>
    <source>
        <strain evidence="1 2">120-4 pot B 10/14</strain>
    </source>
</reference>
<dbReference type="Proteomes" id="UP000789901">
    <property type="component" value="Unassembled WGS sequence"/>
</dbReference>
<dbReference type="EMBL" id="CAJVQB010015874">
    <property type="protein sequence ID" value="CAG8777142.1"/>
    <property type="molecule type" value="Genomic_DNA"/>
</dbReference>
<protein>
    <submittedName>
        <fullName evidence="1">39721_t:CDS:1</fullName>
    </submittedName>
</protein>
<keyword evidence="2" id="KW-1185">Reference proteome</keyword>
<evidence type="ECO:0000313" key="2">
    <source>
        <dbReference type="Proteomes" id="UP000789901"/>
    </source>
</evidence>